<accession>A0ABP8G1Q7</accession>
<sequence>MVAMYDQFGPYWLGKFGLSYTKRFKLAEEIYLGVGAELSGKYMNVDLSEFSRFNALKPMVGHDSDLRPDINAGLWFNMKKFYAGATFANLLEPTFNLAGASEVHDERELYLTAGYKFTLTDDISLSPSIFLDKPLNGGQMAKQYTAMATYKFLTVGATHRDGRRFEFEQAPWSMIGGVTLSDRFSLMTSYDLTKSKNDFEPDPQVEASLRMSF</sequence>
<comment type="caution">
    <text evidence="1">The sequence shown here is derived from an EMBL/GenBank/DDBJ whole genome shotgun (WGS) entry which is preliminary data.</text>
</comment>
<gene>
    <name evidence="1" type="ORF">GCM10023183_36170</name>
</gene>
<reference evidence="2" key="1">
    <citation type="journal article" date="2019" name="Int. J. Syst. Evol. Microbiol.">
        <title>The Global Catalogue of Microorganisms (GCM) 10K type strain sequencing project: providing services to taxonomists for standard genome sequencing and annotation.</title>
        <authorList>
            <consortium name="The Broad Institute Genomics Platform"/>
            <consortium name="The Broad Institute Genome Sequencing Center for Infectious Disease"/>
            <person name="Wu L."/>
            <person name="Ma J."/>
        </authorList>
    </citation>
    <scope>NUCLEOTIDE SEQUENCE [LARGE SCALE GENOMIC DNA]</scope>
    <source>
        <strain evidence="2">JCM 17917</strain>
    </source>
</reference>
<dbReference type="Proteomes" id="UP001501844">
    <property type="component" value="Unassembled WGS sequence"/>
</dbReference>
<evidence type="ECO:0000313" key="2">
    <source>
        <dbReference type="Proteomes" id="UP001501844"/>
    </source>
</evidence>
<proteinExistence type="predicted"/>
<dbReference type="InterPro" id="IPR019861">
    <property type="entry name" value="PorP/SprF_Bacteroidetes"/>
</dbReference>
<protein>
    <submittedName>
        <fullName evidence="1">Uncharacterized protein</fullName>
    </submittedName>
</protein>
<dbReference type="EMBL" id="BAABGX010000003">
    <property type="protein sequence ID" value="GAA4315514.1"/>
    <property type="molecule type" value="Genomic_DNA"/>
</dbReference>
<dbReference type="Pfam" id="PF11751">
    <property type="entry name" value="PorP_SprF"/>
    <property type="match status" value="1"/>
</dbReference>
<keyword evidence="2" id="KW-1185">Reference proteome</keyword>
<evidence type="ECO:0000313" key="1">
    <source>
        <dbReference type="EMBL" id="GAA4315514.1"/>
    </source>
</evidence>
<organism evidence="1 2">
    <name type="scientific">Nibribacter koreensis</name>
    <dbReference type="NCBI Taxonomy" id="1084519"/>
    <lineage>
        <taxon>Bacteria</taxon>
        <taxon>Pseudomonadati</taxon>
        <taxon>Bacteroidota</taxon>
        <taxon>Cytophagia</taxon>
        <taxon>Cytophagales</taxon>
        <taxon>Hymenobacteraceae</taxon>
        <taxon>Nibribacter</taxon>
    </lineage>
</organism>
<name>A0ABP8G1Q7_9BACT</name>